<dbReference type="KEGG" id="xcb:XC_2904"/>
<feature type="transmembrane region" description="Helical" evidence="1">
    <location>
        <begin position="106"/>
        <end position="124"/>
    </location>
</feature>
<dbReference type="HOGENOM" id="CLU_141695_0_0_6"/>
<keyword evidence="1" id="KW-0472">Membrane</keyword>
<evidence type="ECO:0000313" key="2">
    <source>
        <dbReference type="EMBL" id="AAY49952.1"/>
    </source>
</evidence>
<name>A0A0H2XB04_XANC8</name>
<organism evidence="2 3">
    <name type="scientific">Xanthomonas campestris pv. campestris (strain 8004)</name>
    <dbReference type="NCBI Taxonomy" id="314565"/>
    <lineage>
        <taxon>Bacteria</taxon>
        <taxon>Pseudomonadati</taxon>
        <taxon>Pseudomonadota</taxon>
        <taxon>Gammaproteobacteria</taxon>
        <taxon>Lysobacterales</taxon>
        <taxon>Lysobacteraceae</taxon>
        <taxon>Xanthomonas</taxon>
    </lineage>
</organism>
<proteinExistence type="predicted"/>
<protein>
    <recommendedName>
        <fullName evidence="4">DUF4345 domain-containing protein</fullName>
    </recommendedName>
</protein>
<dbReference type="Proteomes" id="UP000000420">
    <property type="component" value="Chromosome"/>
</dbReference>
<evidence type="ECO:0008006" key="4">
    <source>
        <dbReference type="Google" id="ProtNLM"/>
    </source>
</evidence>
<feature type="transmembrane region" description="Helical" evidence="1">
    <location>
        <begin position="39"/>
        <end position="59"/>
    </location>
</feature>
<evidence type="ECO:0000313" key="3">
    <source>
        <dbReference type="Proteomes" id="UP000000420"/>
    </source>
</evidence>
<feature type="transmembrane region" description="Helical" evidence="1">
    <location>
        <begin position="136"/>
        <end position="154"/>
    </location>
</feature>
<accession>A0A0H2XB04</accession>
<gene>
    <name evidence="2" type="ordered locus">XC_2904</name>
</gene>
<feature type="transmembrane region" description="Helical" evidence="1">
    <location>
        <begin position="79"/>
        <end position="99"/>
    </location>
</feature>
<evidence type="ECO:0000256" key="1">
    <source>
        <dbReference type="SAM" id="Phobius"/>
    </source>
</evidence>
<keyword evidence="1" id="KW-1133">Transmembrane helix</keyword>
<reference evidence="2 3" key="1">
    <citation type="journal article" date="2005" name="Genome Res.">
        <title>Comparative and functional genomic analyses of the pathogenicity of phytopathogen Xanthomonas campestris pv. campestris.</title>
        <authorList>
            <person name="Qian W."/>
            <person name="Jia Y."/>
            <person name="Ren S.X."/>
            <person name="He Y.Q."/>
            <person name="Feng J.X."/>
            <person name="Lu L.F."/>
            <person name="Sun Q."/>
            <person name="Ying G."/>
            <person name="Tang D.J."/>
            <person name="Tang H."/>
            <person name="Wu W."/>
            <person name="Hao P."/>
            <person name="Wang L."/>
            <person name="Jiang B.L."/>
            <person name="Zeng S."/>
            <person name="Gu W.Y."/>
            <person name="Lu G."/>
            <person name="Rong L."/>
            <person name="Tian Y."/>
            <person name="Yao Z."/>
            <person name="Fu G."/>
            <person name="Chen B."/>
            <person name="Fang R."/>
            <person name="Qiang B."/>
            <person name="Chen Z."/>
            <person name="Zhao G.P."/>
            <person name="Tang J.L."/>
            <person name="He C."/>
        </authorList>
    </citation>
    <scope>NUCLEOTIDE SEQUENCE [LARGE SCALE GENOMIC DNA]</scope>
    <source>
        <strain evidence="2 3">8004</strain>
    </source>
</reference>
<dbReference type="EMBL" id="CP000050">
    <property type="protein sequence ID" value="AAY49952.1"/>
    <property type="molecule type" value="Genomic_DNA"/>
</dbReference>
<keyword evidence="1" id="KW-0812">Transmembrane</keyword>
<dbReference type="AlphaFoldDB" id="A0A0H2XB04"/>
<sequence>MRDATCREHRRALHTRPHALAYNGPGSPFPCRSIVMAKAYLWINAVLYVVLAIWCTLSPSKTATAVGYTQLSPAGQSEYLVIYGGLQLGMAFLFGYFAWIDQPRTGLLVALAFYVPIVLFRTVSLSRLWPVSAPTVALAGVEILLLLAAVLLWFKHR</sequence>